<evidence type="ECO:0000313" key="1">
    <source>
        <dbReference type="EMBL" id="CAG6660185.1"/>
    </source>
</evidence>
<name>A0A8D8WJ67_9HEMI</name>
<reference evidence="1" key="1">
    <citation type="submission" date="2021-05" db="EMBL/GenBank/DDBJ databases">
        <authorList>
            <person name="Alioto T."/>
            <person name="Alioto T."/>
            <person name="Gomez Garrido J."/>
        </authorList>
    </citation>
    <scope>NUCLEOTIDE SEQUENCE</scope>
</reference>
<dbReference type="AlphaFoldDB" id="A0A8D8WJ67"/>
<proteinExistence type="predicted"/>
<organism evidence="1">
    <name type="scientific">Cacopsylla melanoneura</name>
    <dbReference type="NCBI Taxonomy" id="428564"/>
    <lineage>
        <taxon>Eukaryota</taxon>
        <taxon>Metazoa</taxon>
        <taxon>Ecdysozoa</taxon>
        <taxon>Arthropoda</taxon>
        <taxon>Hexapoda</taxon>
        <taxon>Insecta</taxon>
        <taxon>Pterygota</taxon>
        <taxon>Neoptera</taxon>
        <taxon>Paraneoptera</taxon>
        <taxon>Hemiptera</taxon>
        <taxon>Sternorrhyncha</taxon>
        <taxon>Psylloidea</taxon>
        <taxon>Psyllidae</taxon>
        <taxon>Psyllinae</taxon>
        <taxon>Cacopsylla</taxon>
    </lineage>
</organism>
<protein>
    <submittedName>
        <fullName evidence="1">Uncharacterized protein</fullName>
    </submittedName>
</protein>
<dbReference type="EMBL" id="HBUF01196328">
    <property type="protein sequence ID" value="CAG6660185.1"/>
    <property type="molecule type" value="Transcribed_RNA"/>
</dbReference>
<accession>A0A8D8WJ67</accession>
<sequence>MLNESMIKVQENLEAYSMKHGLNCDTQFDVPAKDGMTIIYNGLRHFRSEMMSWIKHTLVDKPKSLVRQQKILLEVFTDNDTLAIPRSKIRDFWRFERCFANMLRYYEHELTERVFQHYDKLLLHYISHTGGSNDARFHFPRTLPSLADHLVAHEHIFTMDLRNDTTTEYVPIGPLFTLDEELKKGWAEQRRDVSGDYRDSVDEPRPWI</sequence>